<comment type="similarity">
    <text evidence="1">Belongs to the short-chain dehydrogenases/reductases (SDR) family.</text>
</comment>
<evidence type="ECO:0000256" key="1">
    <source>
        <dbReference type="ARBA" id="ARBA00006484"/>
    </source>
</evidence>
<keyword evidence="4" id="KW-1185">Reference proteome</keyword>
<evidence type="ECO:0000313" key="4">
    <source>
        <dbReference type="Proteomes" id="UP000655420"/>
    </source>
</evidence>
<evidence type="ECO:0000313" key="3">
    <source>
        <dbReference type="EMBL" id="MBK0401053.1"/>
    </source>
</evidence>
<reference evidence="3" key="1">
    <citation type="submission" date="2020-12" db="EMBL/GenBank/DDBJ databases">
        <title>Bacterial taxonomy.</title>
        <authorList>
            <person name="Pan X."/>
        </authorList>
    </citation>
    <scope>NUCLEOTIDE SEQUENCE</scope>
    <source>
        <strain evidence="3">M0105</strain>
    </source>
</reference>
<dbReference type="PRINTS" id="PR00081">
    <property type="entry name" value="GDHRDH"/>
</dbReference>
<dbReference type="InterPro" id="IPR002347">
    <property type="entry name" value="SDR_fam"/>
</dbReference>
<dbReference type="SUPFAM" id="SSF51735">
    <property type="entry name" value="NAD(P)-binding Rossmann-fold domains"/>
    <property type="match status" value="1"/>
</dbReference>
<accession>A0A8J7SGI0</accession>
<organism evidence="3 4">
    <name type="scientific">Thermohalobaculum xanthum</name>
    <dbReference type="NCBI Taxonomy" id="2753746"/>
    <lineage>
        <taxon>Bacteria</taxon>
        <taxon>Pseudomonadati</taxon>
        <taxon>Pseudomonadota</taxon>
        <taxon>Alphaproteobacteria</taxon>
        <taxon>Rhodobacterales</taxon>
        <taxon>Paracoccaceae</taxon>
        <taxon>Thermohalobaculum</taxon>
    </lineage>
</organism>
<keyword evidence="2" id="KW-0560">Oxidoreductase</keyword>
<dbReference type="PROSITE" id="PS00061">
    <property type="entry name" value="ADH_SHORT"/>
    <property type="match status" value="1"/>
</dbReference>
<dbReference type="GO" id="GO:0016491">
    <property type="term" value="F:oxidoreductase activity"/>
    <property type="evidence" value="ECO:0007669"/>
    <property type="project" value="UniProtKB-KW"/>
</dbReference>
<comment type="caution">
    <text evidence="3">The sequence shown here is derived from an EMBL/GenBank/DDBJ whole genome shotgun (WGS) entry which is preliminary data.</text>
</comment>
<evidence type="ECO:0000256" key="2">
    <source>
        <dbReference type="ARBA" id="ARBA00023002"/>
    </source>
</evidence>
<protein>
    <submittedName>
        <fullName evidence="3">SDR family NAD(P)-dependent oxidoreductase</fullName>
    </submittedName>
</protein>
<dbReference type="InterPro" id="IPR020904">
    <property type="entry name" value="Sc_DH/Rdtase_CS"/>
</dbReference>
<dbReference type="GO" id="GO:0016020">
    <property type="term" value="C:membrane"/>
    <property type="evidence" value="ECO:0007669"/>
    <property type="project" value="TreeGrafter"/>
</dbReference>
<dbReference type="RefSeq" id="WP_200613087.1">
    <property type="nucleotide sequence ID" value="NZ_JAEHHL010000013.1"/>
</dbReference>
<proteinExistence type="inferred from homology"/>
<dbReference type="InterPro" id="IPR036291">
    <property type="entry name" value="NAD(P)-bd_dom_sf"/>
</dbReference>
<dbReference type="EMBL" id="JAEHHL010000013">
    <property type="protein sequence ID" value="MBK0401053.1"/>
    <property type="molecule type" value="Genomic_DNA"/>
</dbReference>
<name>A0A8J7SGI0_9RHOB</name>
<dbReference type="Pfam" id="PF00106">
    <property type="entry name" value="adh_short"/>
    <property type="match status" value="1"/>
</dbReference>
<dbReference type="PANTHER" id="PTHR44196">
    <property type="entry name" value="DEHYDROGENASE/REDUCTASE SDR FAMILY MEMBER 7B"/>
    <property type="match status" value="1"/>
</dbReference>
<sequence length="251" mass="26730">MTALSGKRYWLVGASAGIGRALAFELARTGASLVISARDAGALDRLVAELPGAGHAVAPCDVTDAGAVEAAFKAAGVLDGVIYNAGAYQPMSARAPDVAALEQMVDVNLAGAFRVLACVVPDFVARRAGHVVIVGSVSGYRGLPDAWGYGATKAALIHMAENLRCDLRGLPINVQVCNPGFVATRLTEKNDFPMPFLMQPDEAARRLRRGMERGGFEIAFPRRFALILKVLAWLPRPLYFWLVARLSKPVG</sequence>
<dbReference type="Proteomes" id="UP000655420">
    <property type="component" value="Unassembled WGS sequence"/>
</dbReference>
<dbReference type="AlphaFoldDB" id="A0A8J7SGI0"/>
<gene>
    <name evidence="3" type="ORF">H0I76_17790</name>
</gene>
<dbReference type="PANTHER" id="PTHR44196:SF1">
    <property type="entry name" value="DEHYDROGENASE_REDUCTASE SDR FAMILY MEMBER 7B"/>
    <property type="match status" value="1"/>
</dbReference>
<dbReference type="Gene3D" id="3.40.50.720">
    <property type="entry name" value="NAD(P)-binding Rossmann-like Domain"/>
    <property type="match status" value="1"/>
</dbReference>